<evidence type="ECO:0000313" key="1">
    <source>
        <dbReference type="EMBL" id="MDG6146384.1"/>
    </source>
</evidence>
<proteinExistence type="predicted"/>
<keyword evidence="2" id="KW-1185">Reference proteome</keyword>
<gene>
    <name evidence="1" type="ORF">NF717_12140</name>
</gene>
<dbReference type="RefSeq" id="WP_279369183.1">
    <property type="nucleotide sequence ID" value="NZ_JAMWFV010000137.1"/>
</dbReference>
<sequence>TNGQAVIAFHGSQDPDVSGEIAHPCGRNHGAETCICYAPEIVRQAMSSKWEKGTSGPAGDEHHNLVGCMAFAQNSRNEV</sequence>
<comment type="caution">
    <text evidence="1">The sequence shown here is derived from an EMBL/GenBank/DDBJ whole genome shotgun (WGS) entry which is preliminary data.</text>
</comment>
<dbReference type="AlphaFoldDB" id="A0A9X4SD67"/>
<reference evidence="1" key="1">
    <citation type="submission" date="2022-06" db="EMBL/GenBank/DDBJ databases">
        <title>Lactococcus from bovine mastitis in China.</title>
        <authorList>
            <person name="Lin Y."/>
            <person name="Han B."/>
        </authorList>
    </citation>
    <scope>NUCLEOTIDE SEQUENCE</scope>
    <source>
        <strain evidence="1">Ningxia-I-26</strain>
    </source>
</reference>
<evidence type="ECO:0000313" key="2">
    <source>
        <dbReference type="Proteomes" id="UP001153199"/>
    </source>
</evidence>
<organism evidence="1 2">
    <name type="scientific">Lactococcus formosensis</name>
    <dbReference type="NCBI Taxonomy" id="1281486"/>
    <lineage>
        <taxon>Bacteria</taxon>
        <taxon>Bacillati</taxon>
        <taxon>Bacillota</taxon>
        <taxon>Bacilli</taxon>
        <taxon>Lactobacillales</taxon>
        <taxon>Streptococcaceae</taxon>
        <taxon>Lactococcus</taxon>
    </lineage>
</organism>
<accession>A0A9X4SD67</accession>
<name>A0A9X4SD67_9LACT</name>
<dbReference type="Proteomes" id="UP001153199">
    <property type="component" value="Unassembled WGS sequence"/>
</dbReference>
<protein>
    <submittedName>
        <fullName evidence="1">Uncharacterized protein</fullName>
    </submittedName>
</protein>
<feature type="non-terminal residue" evidence="1">
    <location>
        <position position="79"/>
    </location>
</feature>
<dbReference type="EMBL" id="JAMWFV010000137">
    <property type="protein sequence ID" value="MDG6146384.1"/>
    <property type="molecule type" value="Genomic_DNA"/>
</dbReference>
<feature type="non-terminal residue" evidence="1">
    <location>
        <position position="1"/>
    </location>
</feature>